<dbReference type="GO" id="GO:0006352">
    <property type="term" value="P:DNA-templated transcription initiation"/>
    <property type="evidence" value="ECO:0007669"/>
    <property type="project" value="InterPro"/>
</dbReference>
<organism evidence="2 3">
    <name type="scientific">Clostridium argentinense CDC 2741</name>
    <dbReference type="NCBI Taxonomy" id="1418104"/>
    <lineage>
        <taxon>Bacteria</taxon>
        <taxon>Bacillati</taxon>
        <taxon>Bacillota</taxon>
        <taxon>Clostridia</taxon>
        <taxon>Eubacteriales</taxon>
        <taxon>Clostridiaceae</taxon>
        <taxon>Clostridium</taxon>
    </lineage>
</organism>
<keyword evidence="3" id="KW-1185">Reference proteome</keyword>
<gene>
    <name evidence="2" type="ORF">U732_3892</name>
</gene>
<evidence type="ECO:0000259" key="1">
    <source>
        <dbReference type="Pfam" id="PF04545"/>
    </source>
</evidence>
<dbReference type="EMBL" id="AYSO01000012">
    <property type="protein sequence ID" value="KIE48177.1"/>
    <property type="molecule type" value="Genomic_DNA"/>
</dbReference>
<dbReference type="SUPFAM" id="SSF88659">
    <property type="entry name" value="Sigma3 and sigma4 domains of RNA polymerase sigma factors"/>
    <property type="match status" value="1"/>
</dbReference>
<dbReference type="InterPro" id="IPR007630">
    <property type="entry name" value="RNA_pol_sigma70_r4"/>
</dbReference>
<reference evidence="2 3" key="1">
    <citation type="journal article" date="2015" name="Infect. Genet. Evol.">
        <title>Genomic sequences of six botulinum neurotoxin-producing strains representing three clostridial species illustrate the mobility and diversity of botulinum neurotoxin genes.</title>
        <authorList>
            <person name="Smith T.J."/>
            <person name="Hill K.K."/>
            <person name="Xie G."/>
            <person name="Foley B.T."/>
            <person name="Williamson C.H."/>
            <person name="Foster J.T."/>
            <person name="Johnson S.L."/>
            <person name="Chertkov O."/>
            <person name="Teshima H."/>
            <person name="Gibbons H.S."/>
            <person name="Johnsky L.A."/>
            <person name="Karavis M.A."/>
            <person name="Smith L.A."/>
        </authorList>
    </citation>
    <scope>NUCLEOTIDE SEQUENCE [LARGE SCALE GENOMIC DNA]</scope>
    <source>
        <strain evidence="2 3">CDC 2741</strain>
    </source>
</reference>
<dbReference type="InterPro" id="IPR013324">
    <property type="entry name" value="RNA_pol_sigma_r3/r4-like"/>
</dbReference>
<protein>
    <submittedName>
        <fullName evidence="2">RNA polymerase sigma factor, sigma-70 family protein</fullName>
    </submittedName>
</protein>
<dbReference type="Pfam" id="PF04545">
    <property type="entry name" value="Sigma70_r4"/>
    <property type="match status" value="1"/>
</dbReference>
<accession>A0A0C1R3Q2</accession>
<sequence length="178" mass="21125">MNKPLFQLIENSQKGDKIALLLIIEKFSPSIKKFSRKLGYDGADTDLIISFIKTIKELKLTDLNLENEGTLVNYLYNSIKFKYIDLMRKYLKMFKRETELNLEIIENKYTYEIEDNIYVEDLLRTLSKMQRTILEERYIKNYSDIEIANKLNISRQAVNKTKNKALENLRTYMNTISI</sequence>
<comment type="caution">
    <text evidence="2">The sequence shown here is derived from an EMBL/GenBank/DDBJ whole genome shotgun (WGS) entry which is preliminary data.</text>
</comment>
<dbReference type="OrthoDB" id="2449942at2"/>
<dbReference type="InterPro" id="IPR014284">
    <property type="entry name" value="RNA_pol_sigma-70_dom"/>
</dbReference>
<dbReference type="NCBIfam" id="TIGR02937">
    <property type="entry name" value="sigma70-ECF"/>
    <property type="match status" value="1"/>
</dbReference>
<feature type="domain" description="RNA polymerase sigma-70 region 4" evidence="1">
    <location>
        <begin position="122"/>
        <end position="170"/>
    </location>
</feature>
<dbReference type="Gene3D" id="1.10.10.10">
    <property type="entry name" value="Winged helix-like DNA-binding domain superfamily/Winged helix DNA-binding domain"/>
    <property type="match status" value="1"/>
</dbReference>
<evidence type="ECO:0000313" key="3">
    <source>
        <dbReference type="Proteomes" id="UP000031366"/>
    </source>
</evidence>
<dbReference type="GO" id="GO:0003700">
    <property type="term" value="F:DNA-binding transcription factor activity"/>
    <property type="evidence" value="ECO:0007669"/>
    <property type="project" value="InterPro"/>
</dbReference>
<dbReference type="STRING" id="29341.RSJ17_11660"/>
<dbReference type="InterPro" id="IPR036388">
    <property type="entry name" value="WH-like_DNA-bd_sf"/>
</dbReference>
<evidence type="ECO:0000313" key="2">
    <source>
        <dbReference type="EMBL" id="KIE48177.1"/>
    </source>
</evidence>
<dbReference type="RefSeq" id="WP_039630440.1">
    <property type="nucleotide sequence ID" value="NZ_AYSO01000012.1"/>
</dbReference>
<dbReference type="Proteomes" id="UP000031366">
    <property type="component" value="Unassembled WGS sequence"/>
</dbReference>
<proteinExistence type="predicted"/>
<name>A0A0C1R3Q2_9CLOT</name>
<dbReference type="AlphaFoldDB" id="A0A0C1R3Q2"/>